<sequence>MVAIQHIESVGKDISVKRNGEKTKEGEIKMKNGDMILLSERNKKDVFACFIEL</sequence>
<accession>A0A5C6LPS7</accession>
<keyword evidence="2" id="KW-1185">Reference proteome</keyword>
<dbReference type="OrthoDB" id="671214at2"/>
<evidence type="ECO:0000313" key="2">
    <source>
        <dbReference type="Proteomes" id="UP000318815"/>
    </source>
</evidence>
<evidence type="ECO:0000313" key="1">
    <source>
        <dbReference type="EMBL" id="TWV99454.1"/>
    </source>
</evidence>
<dbReference type="Proteomes" id="UP000318815">
    <property type="component" value="Unassembled WGS sequence"/>
</dbReference>
<reference evidence="1 2" key="1">
    <citation type="submission" date="2019-08" db="EMBL/GenBank/DDBJ databases">
        <title>Whole genome sequencing of chitin degrading bacteria Chitinophaga pinensis YS16.</title>
        <authorList>
            <person name="Singh R.P."/>
            <person name="Manchanda G."/>
            <person name="Maurya I.K."/>
            <person name="Joshi N.K."/>
            <person name="Srivastava A.K."/>
        </authorList>
    </citation>
    <scope>NUCLEOTIDE SEQUENCE [LARGE SCALE GENOMIC DNA]</scope>
    <source>
        <strain evidence="1 2">YS-16</strain>
    </source>
</reference>
<gene>
    <name evidence="1" type="ORF">FEF09_16940</name>
</gene>
<comment type="caution">
    <text evidence="1">The sequence shown here is derived from an EMBL/GenBank/DDBJ whole genome shotgun (WGS) entry which is preliminary data.</text>
</comment>
<protein>
    <submittedName>
        <fullName evidence="1">Uncharacterized protein</fullName>
    </submittedName>
</protein>
<organism evidence="1 2">
    <name type="scientific">Chitinophaga pinensis</name>
    <dbReference type="NCBI Taxonomy" id="79329"/>
    <lineage>
        <taxon>Bacteria</taxon>
        <taxon>Pseudomonadati</taxon>
        <taxon>Bacteroidota</taxon>
        <taxon>Chitinophagia</taxon>
        <taxon>Chitinophagales</taxon>
        <taxon>Chitinophagaceae</taxon>
        <taxon>Chitinophaga</taxon>
    </lineage>
</organism>
<proteinExistence type="predicted"/>
<dbReference type="AlphaFoldDB" id="A0A5C6LPS7"/>
<name>A0A5C6LPS7_9BACT</name>
<dbReference type="EMBL" id="VOHS01000016">
    <property type="protein sequence ID" value="TWV99454.1"/>
    <property type="molecule type" value="Genomic_DNA"/>
</dbReference>